<protein>
    <recommendedName>
        <fullName evidence="4">DUF2931 family protein</fullName>
    </recommendedName>
</protein>
<dbReference type="Proteomes" id="UP000192678">
    <property type="component" value="Unassembled WGS sequence"/>
</dbReference>
<evidence type="ECO:0000256" key="1">
    <source>
        <dbReference type="SAM" id="Phobius"/>
    </source>
</evidence>
<evidence type="ECO:0008006" key="4">
    <source>
        <dbReference type="Google" id="ProtNLM"/>
    </source>
</evidence>
<dbReference type="EMBL" id="FWYB01000001">
    <property type="protein sequence ID" value="SMC57443.1"/>
    <property type="molecule type" value="Genomic_DNA"/>
</dbReference>
<accession>A0A1W2AA38</accession>
<feature type="transmembrane region" description="Helical" evidence="1">
    <location>
        <begin position="30"/>
        <end position="51"/>
    </location>
</feature>
<proteinExistence type="predicted"/>
<evidence type="ECO:0000313" key="3">
    <source>
        <dbReference type="Proteomes" id="UP000192678"/>
    </source>
</evidence>
<organism evidence="2 3">
    <name type="scientific">Pedobacter nyackensis</name>
    <dbReference type="NCBI Taxonomy" id="475255"/>
    <lineage>
        <taxon>Bacteria</taxon>
        <taxon>Pseudomonadati</taxon>
        <taxon>Bacteroidota</taxon>
        <taxon>Sphingobacteriia</taxon>
        <taxon>Sphingobacteriales</taxon>
        <taxon>Sphingobacteriaceae</taxon>
        <taxon>Pedobacter</taxon>
    </lineage>
</organism>
<keyword evidence="1" id="KW-0812">Transmembrane</keyword>
<name>A0A1W2AA38_9SPHI</name>
<dbReference type="AlphaFoldDB" id="A0A1W2AA38"/>
<feature type="transmembrane region" description="Helical" evidence="1">
    <location>
        <begin position="112"/>
        <end position="135"/>
    </location>
</feature>
<feature type="transmembrane region" description="Helical" evidence="1">
    <location>
        <begin position="141"/>
        <end position="160"/>
    </location>
</feature>
<dbReference type="InterPro" id="IPR021326">
    <property type="entry name" value="DUF2931"/>
</dbReference>
<sequence>MTFKSIISAILVAILGLFFMLSTQNADLNLVYATLCCSPYVILMTIFYFHFNYIRRKLNLLHEPDIFFELAYGFVFYLAFCVLLPVLLFVGSIGDAYEHKLYADLGDLIFEMFPIFLILSSFLAVFSSLIIGWAIKSYKTLVAVIIICVISIPITYSIALDTHQYNRAKQKAETIANNIKEGYYEWHGSMSNPTAYPVQLYKGYFIFPKGEKYEFTFSEGNTVNYEAQWGEDGGDTGKQTMSLPKALDITWYSFAEDIFYRVNSPIDYNKLQMLFSKPYADKRGARNFEENYDKIIIGFAPGGLMVIWADGTGRRRIEIGHFQAEKVTISTPVSNKGKLEYGNLFNLEWRKKVLTDTMIVPLKIQQLTKNKPIPYGYWDKLRTSYNWRPTFVISPEIKIHDADFSFYNAERFVFLDESLQNNVHEKRGIPENVYIKWYDKNGNRCAVDFEFNEEKTFKKFDTFFNLRKNTRAELEFNINQISKTATATLKNGKEQLVLLESEIIEYGKKY</sequence>
<feature type="transmembrane region" description="Helical" evidence="1">
    <location>
        <begin position="71"/>
        <end position="91"/>
    </location>
</feature>
<dbReference type="Pfam" id="PF11153">
    <property type="entry name" value="DUF2931"/>
    <property type="match status" value="1"/>
</dbReference>
<feature type="transmembrane region" description="Helical" evidence="1">
    <location>
        <begin position="6"/>
        <end position="23"/>
    </location>
</feature>
<dbReference type="RefSeq" id="WP_084286924.1">
    <property type="nucleotide sequence ID" value="NZ_FWYB01000001.1"/>
</dbReference>
<keyword evidence="1" id="KW-1133">Transmembrane helix</keyword>
<evidence type="ECO:0000313" key="2">
    <source>
        <dbReference type="EMBL" id="SMC57443.1"/>
    </source>
</evidence>
<keyword evidence="3" id="KW-1185">Reference proteome</keyword>
<dbReference type="OrthoDB" id="5702951at2"/>
<keyword evidence="1" id="KW-0472">Membrane</keyword>
<dbReference type="STRING" id="475255.SAMN04488101_101344"/>
<reference evidence="2 3" key="1">
    <citation type="submission" date="2017-04" db="EMBL/GenBank/DDBJ databases">
        <authorList>
            <person name="Afonso C.L."/>
            <person name="Miller P.J."/>
            <person name="Scott M.A."/>
            <person name="Spackman E."/>
            <person name="Goraichik I."/>
            <person name="Dimitrov K.M."/>
            <person name="Suarez D.L."/>
            <person name="Swayne D.E."/>
        </authorList>
    </citation>
    <scope>NUCLEOTIDE SEQUENCE [LARGE SCALE GENOMIC DNA]</scope>
    <source>
        <strain evidence="2 3">DSM 19625</strain>
    </source>
</reference>
<gene>
    <name evidence="2" type="ORF">SAMN04488101_101344</name>
</gene>